<dbReference type="SUPFAM" id="SSF64518">
    <property type="entry name" value="Phase 1 flagellin"/>
    <property type="match status" value="1"/>
</dbReference>
<protein>
    <submittedName>
        <fullName evidence="8">Flagellar hook-associated protein FlgL</fullName>
    </submittedName>
</protein>
<evidence type="ECO:0000259" key="7">
    <source>
        <dbReference type="Pfam" id="PF00700"/>
    </source>
</evidence>
<feature type="domain" description="Flagellin N-terminal" evidence="6">
    <location>
        <begin position="3"/>
        <end position="141"/>
    </location>
</feature>
<keyword evidence="8" id="KW-0966">Cell projection</keyword>
<proteinExistence type="inferred from homology"/>
<comment type="subcellular location">
    <subcellularLocation>
        <location evidence="1">Bacterial flagellum</location>
    </subcellularLocation>
    <subcellularLocation>
        <location evidence="2">Secreted</location>
    </subcellularLocation>
</comment>
<keyword evidence="8" id="KW-0969">Cilium</keyword>
<dbReference type="InterPro" id="IPR013384">
    <property type="entry name" value="Flagell_FlgL"/>
</dbReference>
<evidence type="ECO:0000256" key="1">
    <source>
        <dbReference type="ARBA" id="ARBA00004365"/>
    </source>
</evidence>
<keyword evidence="5" id="KW-0975">Bacterial flagellum</keyword>
<dbReference type="PANTHER" id="PTHR42792:SF1">
    <property type="entry name" value="FLAGELLAR HOOK-ASSOCIATED PROTEIN 3"/>
    <property type="match status" value="1"/>
</dbReference>
<dbReference type="PANTHER" id="PTHR42792">
    <property type="entry name" value="FLAGELLIN"/>
    <property type="match status" value="1"/>
</dbReference>
<dbReference type="RefSeq" id="WP_311577982.1">
    <property type="nucleotide sequence ID" value="NZ_JAVRIF010000002.1"/>
</dbReference>
<evidence type="ECO:0000256" key="5">
    <source>
        <dbReference type="ARBA" id="ARBA00023143"/>
    </source>
</evidence>
<comment type="caution">
    <text evidence="8">The sequence shown here is derived from an EMBL/GenBank/DDBJ whole genome shotgun (WGS) entry which is preliminary data.</text>
</comment>
<evidence type="ECO:0000256" key="3">
    <source>
        <dbReference type="ARBA" id="ARBA00005709"/>
    </source>
</evidence>
<dbReference type="Pfam" id="PF00669">
    <property type="entry name" value="Flagellin_N"/>
    <property type="match status" value="1"/>
</dbReference>
<gene>
    <name evidence="8" type="primary">flgL</name>
    <name evidence="8" type="ORF">RM573_04640</name>
</gene>
<accession>A0ABU2ZY74</accession>
<dbReference type="InterPro" id="IPR001029">
    <property type="entry name" value="Flagellin_N"/>
</dbReference>
<evidence type="ECO:0000259" key="6">
    <source>
        <dbReference type="Pfam" id="PF00669"/>
    </source>
</evidence>
<evidence type="ECO:0000313" key="8">
    <source>
        <dbReference type="EMBL" id="MDT0602872.1"/>
    </source>
</evidence>
<dbReference type="NCBIfam" id="TIGR02550">
    <property type="entry name" value="flagell_flgL"/>
    <property type="match status" value="1"/>
</dbReference>
<evidence type="ECO:0000256" key="4">
    <source>
        <dbReference type="ARBA" id="ARBA00022525"/>
    </source>
</evidence>
<dbReference type="Proteomes" id="UP001266357">
    <property type="component" value="Unassembled WGS sequence"/>
</dbReference>
<evidence type="ECO:0000313" key="9">
    <source>
        <dbReference type="Proteomes" id="UP001266357"/>
    </source>
</evidence>
<evidence type="ECO:0000256" key="2">
    <source>
        <dbReference type="ARBA" id="ARBA00004613"/>
    </source>
</evidence>
<dbReference type="EMBL" id="JAVRIF010000002">
    <property type="protein sequence ID" value="MDT0602872.1"/>
    <property type="molecule type" value="Genomic_DNA"/>
</dbReference>
<reference evidence="8 9" key="1">
    <citation type="submission" date="2023-09" db="EMBL/GenBank/DDBJ databases">
        <authorList>
            <person name="Rey-Velasco X."/>
        </authorList>
    </citation>
    <scope>NUCLEOTIDE SEQUENCE [LARGE SCALE GENOMIC DNA]</scope>
    <source>
        <strain evidence="8 9">W431</strain>
    </source>
</reference>
<name>A0ABU2ZY74_9GAMM</name>
<keyword evidence="4" id="KW-0964">Secreted</keyword>
<dbReference type="InterPro" id="IPR046358">
    <property type="entry name" value="Flagellin_C"/>
</dbReference>
<comment type="similarity">
    <text evidence="3">Belongs to the bacterial flagellin family.</text>
</comment>
<keyword evidence="9" id="KW-1185">Reference proteome</keyword>
<dbReference type="Gene3D" id="1.20.1330.10">
    <property type="entry name" value="f41 fragment of flagellin, N-terminal domain"/>
    <property type="match status" value="1"/>
</dbReference>
<organism evidence="8 9">
    <name type="scientific">Thalassotalea castellviae</name>
    <dbReference type="NCBI Taxonomy" id="3075612"/>
    <lineage>
        <taxon>Bacteria</taxon>
        <taxon>Pseudomonadati</taxon>
        <taxon>Pseudomonadota</taxon>
        <taxon>Gammaproteobacteria</taxon>
        <taxon>Alteromonadales</taxon>
        <taxon>Colwelliaceae</taxon>
        <taxon>Thalassotalea</taxon>
    </lineage>
</organism>
<keyword evidence="8" id="KW-0282">Flagellum</keyword>
<feature type="domain" description="Flagellin C-terminal" evidence="7">
    <location>
        <begin position="322"/>
        <end position="404"/>
    </location>
</feature>
<sequence length="404" mass="44397">MRVSTTQFYYQNALQMSNKESGLNEQAKYLSSGKRVLTAKDDAVQYSTLIGYKEQLAAIEKYKTNITQATNRNSLQEISFSQAEDVMQEIKTMMIQANNGALSSSERNVIAAQAKNSLNQMLDIANTKDENGSYIFAGYQTDKTPFTLQLDNSVSYEGDSGVRELQIGKNLAVATNQPGDLAFLKIPNPDGDFSAIYQNNTSGISINKAVIIDPSTYDPLTNAPNFRFDFTDTTADGEANQVTVTDSASNTLLVVNPYTAGQILNFNGLEVQFDGVPEPGDQIDIEPKQEISVFETIKSAIDWVTSTSNSAINAAEYSDVLNKVNASLNYMSTQRGEVGIRLQMTENQESKHADTALYLAQSSSSIEDLDYAKAVSEFDQAQTALQVAQQSFIQIKDLSLFNYI</sequence>
<dbReference type="InterPro" id="IPR001492">
    <property type="entry name" value="Flagellin"/>
</dbReference>
<dbReference type="Pfam" id="PF00700">
    <property type="entry name" value="Flagellin_C"/>
    <property type="match status" value="1"/>
</dbReference>